<protein>
    <submittedName>
        <fullName evidence="2">Uncharacterized protein</fullName>
    </submittedName>
</protein>
<dbReference type="Ensembl" id="ENSMMUT00000079738.1">
    <property type="protein sequence ID" value="ENSMMUP00000078962.1"/>
    <property type="gene ID" value="ENSMMUG00000049630.1"/>
</dbReference>
<dbReference type="GeneTree" id="ENSGT01120000271815"/>
<proteinExistence type="predicted"/>
<keyword evidence="1" id="KW-0812">Transmembrane</keyword>
<reference evidence="2" key="2">
    <citation type="submission" date="2019-01" db="EMBL/GenBank/DDBJ databases">
        <authorList>
            <person name="Graves T."/>
            <person name="Eichler E.E."/>
            <person name="Wilson R.K."/>
        </authorList>
    </citation>
    <scope>NUCLEOTIDE SEQUENCE [LARGE SCALE GENOMIC DNA]</scope>
    <source>
        <strain evidence="2">17573</strain>
    </source>
</reference>
<dbReference type="AlphaFoldDB" id="A0A5F8AMA8"/>
<dbReference type="VEuPathDB" id="HostDB:ENSMMUG00000049630"/>
<feature type="transmembrane region" description="Helical" evidence="1">
    <location>
        <begin position="39"/>
        <end position="60"/>
    </location>
</feature>
<dbReference type="Proteomes" id="UP000006718">
    <property type="component" value="Chromosome 1"/>
</dbReference>
<dbReference type="PANTHER" id="PTHR12138">
    <property type="entry name" value="PRIMATE-EXPANDED PROTEIN FAMILY"/>
    <property type="match status" value="1"/>
</dbReference>
<reference evidence="2" key="4">
    <citation type="submission" date="2025-09" db="UniProtKB">
        <authorList>
            <consortium name="Ensembl"/>
        </authorList>
    </citation>
    <scope>IDENTIFICATION</scope>
    <source>
        <strain evidence="2">17573</strain>
    </source>
</reference>
<dbReference type="PANTHER" id="PTHR12138:SF155">
    <property type="entry name" value="DOWN SYNDROME CRITICAL REGION PROTEIN 8"/>
    <property type="match status" value="1"/>
</dbReference>
<dbReference type="InParanoid" id="A0A5F8AMA8"/>
<organism evidence="2 3">
    <name type="scientific">Macaca mulatta</name>
    <name type="common">Rhesus macaque</name>
    <dbReference type="NCBI Taxonomy" id="9544"/>
    <lineage>
        <taxon>Eukaryota</taxon>
        <taxon>Metazoa</taxon>
        <taxon>Chordata</taxon>
        <taxon>Craniata</taxon>
        <taxon>Vertebrata</taxon>
        <taxon>Euteleostomi</taxon>
        <taxon>Mammalia</taxon>
        <taxon>Eutheria</taxon>
        <taxon>Euarchontoglires</taxon>
        <taxon>Primates</taxon>
        <taxon>Haplorrhini</taxon>
        <taxon>Catarrhini</taxon>
        <taxon>Cercopithecidae</taxon>
        <taxon>Cercopithecinae</taxon>
        <taxon>Macaca</taxon>
    </lineage>
</organism>
<reference evidence="3" key="1">
    <citation type="journal article" date="2007" name="Science">
        <title>Evolutionary and biomedical insights from the rhesus macaque genome.</title>
        <authorList>
            <person name="Gibbs R.A."/>
            <person name="Rogers J."/>
            <person name="Katze M.G."/>
            <person name="Bumgarner R."/>
            <person name="Weinstock G.M."/>
            <person name="Mardis E.R."/>
            <person name="Remington K.A."/>
            <person name="Strausberg R.L."/>
            <person name="Venter J.C."/>
            <person name="Wilson R.K."/>
            <person name="Batzer M.A."/>
            <person name="Bustamante C.D."/>
            <person name="Eichler E.E."/>
            <person name="Hahn M.W."/>
            <person name="Hardison R.C."/>
            <person name="Makova K.D."/>
            <person name="Miller W."/>
            <person name="Milosavljevic A."/>
            <person name="Palermo R.E."/>
            <person name="Siepel A."/>
            <person name="Sikela J.M."/>
            <person name="Attaway T."/>
            <person name="Bell S."/>
            <person name="Bernard K.E."/>
            <person name="Buhay C.J."/>
            <person name="Chandrabose M.N."/>
            <person name="Dao M."/>
            <person name="Davis C."/>
            <person name="Delehaunty K.D."/>
            <person name="Ding Y."/>
            <person name="Dinh H.H."/>
            <person name="Dugan-Rocha S."/>
            <person name="Fulton L.A."/>
            <person name="Gabisi R.A."/>
            <person name="Garner T.T."/>
            <person name="Godfrey J."/>
            <person name="Hawes A.C."/>
            <person name="Hernandez J."/>
            <person name="Hines S."/>
            <person name="Holder M."/>
            <person name="Hume J."/>
            <person name="Jhangiani S.N."/>
            <person name="Joshi V."/>
            <person name="Khan Z.M."/>
            <person name="Kirkness E.F."/>
            <person name="Cree A."/>
            <person name="Fowler R.G."/>
            <person name="Lee S."/>
            <person name="Lewis L.R."/>
            <person name="Li Z."/>
            <person name="Liu Y.-S."/>
            <person name="Moore S.M."/>
            <person name="Muzny D."/>
            <person name="Nazareth L.V."/>
            <person name="Ngo D.N."/>
            <person name="Okwuonu G.O."/>
            <person name="Pai G."/>
            <person name="Parker D."/>
            <person name="Paul H.A."/>
            <person name="Pfannkoch C."/>
            <person name="Pohl C.S."/>
            <person name="Rogers Y.-H.C."/>
            <person name="Ruiz S.J."/>
            <person name="Sabo A."/>
            <person name="Santibanez J."/>
            <person name="Schneider B.W."/>
            <person name="Smith S.M."/>
            <person name="Sodergren E."/>
            <person name="Svatek A.F."/>
            <person name="Utterback T.R."/>
            <person name="Vattathil S."/>
            <person name="Warren W."/>
            <person name="White C.S."/>
            <person name="Chinwalla A.T."/>
            <person name="Feng Y."/>
            <person name="Halpern A.L."/>
            <person name="Hillier L.W."/>
            <person name="Huang X."/>
            <person name="Minx P."/>
            <person name="Nelson J.O."/>
            <person name="Pepin K.H."/>
            <person name="Qin X."/>
            <person name="Sutton G.G."/>
            <person name="Venter E."/>
            <person name="Walenz B.P."/>
            <person name="Wallis J.W."/>
            <person name="Worley K.C."/>
            <person name="Yang S.-P."/>
            <person name="Jones S.M."/>
            <person name="Marra M.A."/>
            <person name="Rocchi M."/>
            <person name="Schein J.E."/>
            <person name="Baertsch R."/>
            <person name="Clarke L."/>
            <person name="Csuros M."/>
            <person name="Glasscock J."/>
            <person name="Harris R.A."/>
            <person name="Havlak P."/>
            <person name="Jackson A.R."/>
            <person name="Jiang H."/>
            <person name="Liu Y."/>
            <person name="Messina D.N."/>
            <person name="Shen Y."/>
            <person name="Song H.X.-Z."/>
            <person name="Wylie T."/>
            <person name="Zhang L."/>
            <person name="Birney E."/>
            <person name="Han K."/>
            <person name="Konkel M.K."/>
            <person name="Lee J."/>
            <person name="Smit A.F.A."/>
            <person name="Ullmer B."/>
            <person name="Wang H."/>
            <person name="Xing J."/>
            <person name="Burhans R."/>
            <person name="Cheng Z."/>
            <person name="Karro J.E."/>
            <person name="Ma J."/>
            <person name="Raney B."/>
            <person name="She X."/>
            <person name="Cox M.J."/>
            <person name="Demuth J.P."/>
            <person name="Dumas L.J."/>
            <person name="Han S.-G."/>
            <person name="Hopkins J."/>
            <person name="Karimpour-Fard A."/>
            <person name="Kim Y.H."/>
            <person name="Pollack J.R."/>
            <person name="Vinar T."/>
            <person name="Addo-Quaye C."/>
            <person name="Degenhardt J."/>
            <person name="Denby A."/>
            <person name="Hubisz M.J."/>
            <person name="Indap A."/>
            <person name="Kosiol C."/>
            <person name="Lahn B.T."/>
            <person name="Lawson H.A."/>
            <person name="Marklein A."/>
            <person name="Nielsen R."/>
            <person name="Vallender E.J."/>
            <person name="Clark A.G."/>
            <person name="Ferguson B."/>
            <person name="Hernandez R.D."/>
            <person name="Hirani K."/>
            <person name="Kehrer-Sawatzki H."/>
            <person name="Kolb J."/>
            <person name="Patil S."/>
            <person name="Pu L.-L."/>
            <person name="Ren Y."/>
            <person name="Smith D.G."/>
            <person name="Wheeler D.A."/>
            <person name="Schenck I."/>
            <person name="Ball E.V."/>
            <person name="Chen R."/>
            <person name="Cooper D.N."/>
            <person name="Giardine B."/>
            <person name="Hsu F."/>
            <person name="Kent W.J."/>
            <person name="Lesk A."/>
            <person name="Nelson D.L."/>
            <person name="O'brien W.E."/>
            <person name="Pruefer K."/>
            <person name="Stenson P.D."/>
            <person name="Wallace J.C."/>
            <person name="Ke H."/>
            <person name="Liu X.-M."/>
            <person name="Wang P."/>
            <person name="Xiang A.P."/>
            <person name="Yang F."/>
            <person name="Barber G.P."/>
            <person name="Haussler D."/>
            <person name="Karolchik D."/>
            <person name="Kern A.D."/>
            <person name="Kuhn R.M."/>
            <person name="Smith K.E."/>
            <person name="Zwieg A.S."/>
        </authorList>
    </citation>
    <scope>NUCLEOTIDE SEQUENCE [LARGE SCALE GENOMIC DNA]</scope>
    <source>
        <strain evidence="3">17573</strain>
    </source>
</reference>
<evidence type="ECO:0000313" key="2">
    <source>
        <dbReference type="Ensembl" id="ENSMMUP00000078962.1"/>
    </source>
</evidence>
<keyword evidence="1" id="KW-1133">Transmembrane helix</keyword>
<accession>A0A5F8AMA8</accession>
<keyword evidence="1" id="KW-0472">Membrane</keyword>
<reference evidence="2" key="3">
    <citation type="submission" date="2025-08" db="UniProtKB">
        <authorList>
            <consortium name="Ensembl"/>
        </authorList>
    </citation>
    <scope>IDENTIFICATION</scope>
    <source>
        <strain evidence="2">17573</strain>
    </source>
</reference>
<dbReference type="PRINTS" id="PR02045">
    <property type="entry name" value="F138DOMAIN"/>
</dbReference>
<evidence type="ECO:0000256" key="1">
    <source>
        <dbReference type="SAM" id="Phobius"/>
    </source>
</evidence>
<sequence>NICIKGCYKVLFKIISPWELKANIWHIQVLFKKTKIIRLLLAAVTICFYCCYIFFFFFSFRQILILSPRLEYSGVILAHCNLRLPGSSNSPASASQVAGTTGACHHAWLIFVFLVEMGFHHVGLAGLELLTSGDPPTSASQSAGITGVSQHAQMRVVTFSYPKITINRYTF</sequence>
<evidence type="ECO:0000313" key="3">
    <source>
        <dbReference type="Proteomes" id="UP000006718"/>
    </source>
</evidence>
<dbReference type="Bgee" id="ENSMMUG00000049630">
    <property type="expression patterns" value="Expressed in intestine and 1 other cell type or tissue"/>
</dbReference>
<name>A0A5F8AMA8_MACMU</name>
<keyword evidence="3" id="KW-1185">Reference proteome</keyword>